<organism evidence="6 7">
    <name type="scientific">Arthrobacter gallicola</name>
    <dbReference type="NCBI Taxonomy" id="2762225"/>
    <lineage>
        <taxon>Bacteria</taxon>
        <taxon>Bacillati</taxon>
        <taxon>Actinomycetota</taxon>
        <taxon>Actinomycetes</taxon>
        <taxon>Micrococcales</taxon>
        <taxon>Micrococcaceae</taxon>
        <taxon>Arthrobacter</taxon>
    </lineage>
</organism>
<keyword evidence="3" id="KW-0804">Transcription</keyword>
<dbReference type="SMART" id="SM00347">
    <property type="entry name" value="HTH_MARR"/>
    <property type="match status" value="1"/>
</dbReference>
<dbReference type="Gene3D" id="1.10.10.10">
    <property type="entry name" value="Winged helix-like DNA-binding domain superfamily/Winged helix DNA-binding domain"/>
    <property type="match status" value="1"/>
</dbReference>
<dbReference type="EMBL" id="JACSQD010000001">
    <property type="protein sequence ID" value="MBD7993977.1"/>
    <property type="molecule type" value="Genomic_DNA"/>
</dbReference>
<proteinExistence type="predicted"/>
<dbReference type="Pfam" id="PF01047">
    <property type="entry name" value="MarR"/>
    <property type="match status" value="1"/>
</dbReference>
<dbReference type="Proteomes" id="UP000609874">
    <property type="component" value="Unassembled WGS sequence"/>
</dbReference>
<dbReference type="RefSeq" id="WP_191806376.1">
    <property type="nucleotide sequence ID" value="NZ_JACSQD010000001.1"/>
</dbReference>
<evidence type="ECO:0000256" key="3">
    <source>
        <dbReference type="ARBA" id="ARBA00023163"/>
    </source>
</evidence>
<keyword evidence="4" id="KW-0175">Coiled coil</keyword>
<protein>
    <submittedName>
        <fullName evidence="6">MarR family transcriptional regulator</fullName>
    </submittedName>
</protein>
<dbReference type="InterPro" id="IPR000835">
    <property type="entry name" value="HTH_MarR-typ"/>
</dbReference>
<evidence type="ECO:0000259" key="5">
    <source>
        <dbReference type="PROSITE" id="PS50995"/>
    </source>
</evidence>
<comment type="caution">
    <text evidence="6">The sequence shown here is derived from an EMBL/GenBank/DDBJ whole genome shotgun (WGS) entry which is preliminary data.</text>
</comment>
<evidence type="ECO:0000313" key="7">
    <source>
        <dbReference type="Proteomes" id="UP000609874"/>
    </source>
</evidence>
<accession>A0ABR8UNN0</accession>
<dbReference type="InterPro" id="IPR036388">
    <property type="entry name" value="WH-like_DNA-bd_sf"/>
</dbReference>
<evidence type="ECO:0000256" key="1">
    <source>
        <dbReference type="ARBA" id="ARBA00023015"/>
    </source>
</evidence>
<evidence type="ECO:0000256" key="4">
    <source>
        <dbReference type="SAM" id="Coils"/>
    </source>
</evidence>
<dbReference type="PANTHER" id="PTHR33164:SF57">
    <property type="entry name" value="MARR-FAMILY TRANSCRIPTIONAL REGULATOR"/>
    <property type="match status" value="1"/>
</dbReference>
<dbReference type="PROSITE" id="PS01117">
    <property type="entry name" value="HTH_MARR_1"/>
    <property type="match status" value="1"/>
</dbReference>
<evidence type="ECO:0000313" key="6">
    <source>
        <dbReference type="EMBL" id="MBD7993977.1"/>
    </source>
</evidence>
<keyword evidence="2" id="KW-0238">DNA-binding</keyword>
<sequence>MSQLELTREQALQEVEDSLRRLTELVRARMRAAAKDVDPCLSLFGLKMLQLLKGVGPLHPGAAAEMLMVDKSVISRQSRQLEELGLIEVQPDPQDGRARLLVLTPAAKERVTAVRTGIMLDPRVLGSWTVEELHEFAGYLTRLGRSGEPAAAAAGVSALAEVR</sequence>
<keyword evidence="7" id="KW-1185">Reference proteome</keyword>
<feature type="coiled-coil region" evidence="4">
    <location>
        <begin position="1"/>
        <end position="28"/>
    </location>
</feature>
<dbReference type="SUPFAM" id="SSF46785">
    <property type="entry name" value="Winged helix' DNA-binding domain"/>
    <property type="match status" value="1"/>
</dbReference>
<dbReference type="InterPro" id="IPR036390">
    <property type="entry name" value="WH_DNA-bd_sf"/>
</dbReference>
<dbReference type="PROSITE" id="PS50995">
    <property type="entry name" value="HTH_MARR_2"/>
    <property type="match status" value="1"/>
</dbReference>
<name>A0ABR8UNN0_9MICC</name>
<keyword evidence="1" id="KW-0805">Transcription regulation</keyword>
<evidence type="ECO:0000256" key="2">
    <source>
        <dbReference type="ARBA" id="ARBA00023125"/>
    </source>
</evidence>
<dbReference type="InterPro" id="IPR023187">
    <property type="entry name" value="Tscrpt_reg_MarR-type_CS"/>
</dbReference>
<gene>
    <name evidence="6" type="ORF">H9639_01520</name>
</gene>
<feature type="domain" description="HTH marR-type" evidence="5">
    <location>
        <begin position="12"/>
        <end position="145"/>
    </location>
</feature>
<dbReference type="PANTHER" id="PTHR33164">
    <property type="entry name" value="TRANSCRIPTIONAL REGULATOR, MARR FAMILY"/>
    <property type="match status" value="1"/>
</dbReference>
<dbReference type="InterPro" id="IPR039422">
    <property type="entry name" value="MarR/SlyA-like"/>
</dbReference>
<reference evidence="6 7" key="1">
    <citation type="submission" date="2020-08" db="EMBL/GenBank/DDBJ databases">
        <title>A Genomic Blueprint of the Chicken Gut Microbiome.</title>
        <authorList>
            <person name="Gilroy R."/>
            <person name="Ravi A."/>
            <person name="Getino M."/>
            <person name="Pursley I."/>
            <person name="Horton D.L."/>
            <person name="Alikhan N.-F."/>
            <person name="Baker D."/>
            <person name="Gharbi K."/>
            <person name="Hall N."/>
            <person name="Watson M."/>
            <person name="Adriaenssens E.M."/>
            <person name="Foster-Nyarko E."/>
            <person name="Jarju S."/>
            <person name="Secka A."/>
            <person name="Antonio M."/>
            <person name="Oren A."/>
            <person name="Chaudhuri R."/>
            <person name="La Ragione R.M."/>
            <person name="Hildebrand F."/>
            <person name="Pallen M.J."/>
        </authorList>
    </citation>
    <scope>NUCLEOTIDE SEQUENCE [LARGE SCALE GENOMIC DNA]</scope>
    <source>
        <strain evidence="6 7">Sa2CUA1</strain>
    </source>
</reference>